<evidence type="ECO:0000313" key="1">
    <source>
        <dbReference type="EMBL" id="OFI07775.1"/>
    </source>
</evidence>
<protein>
    <recommendedName>
        <fullName evidence="3">HNH endonuclease</fullName>
    </recommendedName>
</protein>
<gene>
    <name evidence="1" type="ORF">CLOACE_01230</name>
</gene>
<organism evidence="1 2">
    <name type="scientific">Clostridium acetireducens DSM 10703</name>
    <dbReference type="NCBI Taxonomy" id="1121290"/>
    <lineage>
        <taxon>Bacteria</taxon>
        <taxon>Bacillati</taxon>
        <taxon>Bacillota</taxon>
        <taxon>Clostridia</taxon>
        <taxon>Eubacteriales</taxon>
        <taxon>Clostridiaceae</taxon>
        <taxon>Clostridium</taxon>
    </lineage>
</organism>
<dbReference type="Gene3D" id="1.10.30.50">
    <property type="match status" value="1"/>
</dbReference>
<reference evidence="1 2" key="1">
    <citation type="submission" date="2016-06" db="EMBL/GenBank/DDBJ databases">
        <title>Genome sequence of Clostridium acetireducens DSM 10703.</title>
        <authorList>
            <person name="Poehlein A."/>
            <person name="Fluechter S."/>
            <person name="Duerre P."/>
            <person name="Daniel R."/>
        </authorList>
    </citation>
    <scope>NUCLEOTIDE SEQUENCE [LARGE SCALE GENOMIC DNA]</scope>
    <source>
        <strain evidence="1 2">DSM 10703</strain>
    </source>
</reference>
<evidence type="ECO:0008006" key="3">
    <source>
        <dbReference type="Google" id="ProtNLM"/>
    </source>
</evidence>
<evidence type="ECO:0000313" key="2">
    <source>
        <dbReference type="Proteomes" id="UP000175744"/>
    </source>
</evidence>
<comment type="caution">
    <text evidence="1">The sequence shown here is derived from an EMBL/GenBank/DDBJ whole genome shotgun (WGS) entry which is preliminary data.</text>
</comment>
<dbReference type="STRING" id="1121290.CLAOCE_01230"/>
<dbReference type="AlphaFoldDB" id="A0A1E8F2B0"/>
<name>A0A1E8F2B0_9CLOT</name>
<dbReference type="RefSeq" id="WP_070109105.1">
    <property type="nucleotide sequence ID" value="NZ_LZFO01000001.1"/>
</dbReference>
<dbReference type="Proteomes" id="UP000175744">
    <property type="component" value="Unassembled WGS sequence"/>
</dbReference>
<proteinExistence type="predicted"/>
<dbReference type="OrthoDB" id="1936553at2"/>
<dbReference type="EMBL" id="LZFO01000001">
    <property type="protein sequence ID" value="OFI07775.1"/>
    <property type="molecule type" value="Genomic_DNA"/>
</dbReference>
<accession>A0A1E8F2B0</accession>
<dbReference type="CDD" id="cd00085">
    <property type="entry name" value="HNHc"/>
    <property type="match status" value="1"/>
</dbReference>
<dbReference type="InterPro" id="IPR003615">
    <property type="entry name" value="HNH_nuc"/>
</dbReference>
<dbReference type="PATRIC" id="fig|1121290.3.peg.123"/>
<sequence>MEKCEICAKEEAERHHIVYKSEGGFDFPLNFKYLCPEHHRGKNGPHKNKKIDIQYKLELQTKLKNILVKDFYTIEELISILKLNSSQSKKLTKDFKLYKEGFKKTDIIKGLMGNKTYNKYMLEDIYQKFCQVL</sequence>
<keyword evidence="2" id="KW-1185">Reference proteome</keyword>